<keyword evidence="3" id="KW-1185">Reference proteome</keyword>
<evidence type="ECO:0000256" key="1">
    <source>
        <dbReference type="SAM" id="SignalP"/>
    </source>
</evidence>
<protein>
    <submittedName>
        <fullName evidence="2">Uncharacterized protein</fullName>
    </submittedName>
</protein>
<dbReference type="AlphaFoldDB" id="A0A195BIZ2"/>
<feature type="signal peptide" evidence="1">
    <location>
        <begin position="1"/>
        <end position="19"/>
    </location>
</feature>
<dbReference type="Proteomes" id="UP000078540">
    <property type="component" value="Unassembled WGS sequence"/>
</dbReference>
<keyword evidence="1" id="KW-0732">Signal</keyword>
<accession>A0A195BIZ2</accession>
<reference evidence="2 3" key="1">
    <citation type="submission" date="2015-09" db="EMBL/GenBank/DDBJ databases">
        <title>Atta colombica WGS genome.</title>
        <authorList>
            <person name="Nygaard S."/>
            <person name="Hu H."/>
            <person name="Boomsma J."/>
            <person name="Zhang G."/>
        </authorList>
    </citation>
    <scope>NUCLEOTIDE SEQUENCE [LARGE SCALE GENOMIC DNA]</scope>
    <source>
        <strain evidence="2">Treedump-2</strain>
        <tissue evidence="2">Whole body</tissue>
    </source>
</reference>
<proteinExistence type="predicted"/>
<dbReference type="EMBL" id="KQ976465">
    <property type="protein sequence ID" value="KYM84327.1"/>
    <property type="molecule type" value="Genomic_DNA"/>
</dbReference>
<gene>
    <name evidence="2" type="ORF">ALC53_05420</name>
</gene>
<sequence length="87" mass="9791">MKLFALILVLSCVIAYTVAQNREWLINTKMIEGSHQLHFGVNPRTFNPKDVPLFLFDANGNLRFTLFGANANQTFSSSSNVLEKRSS</sequence>
<evidence type="ECO:0000313" key="3">
    <source>
        <dbReference type="Proteomes" id="UP000078540"/>
    </source>
</evidence>
<feature type="chain" id="PRO_5008269511" evidence="1">
    <location>
        <begin position="20"/>
        <end position="87"/>
    </location>
</feature>
<organism evidence="2 3">
    <name type="scientific">Atta colombica</name>
    <dbReference type="NCBI Taxonomy" id="520822"/>
    <lineage>
        <taxon>Eukaryota</taxon>
        <taxon>Metazoa</taxon>
        <taxon>Ecdysozoa</taxon>
        <taxon>Arthropoda</taxon>
        <taxon>Hexapoda</taxon>
        <taxon>Insecta</taxon>
        <taxon>Pterygota</taxon>
        <taxon>Neoptera</taxon>
        <taxon>Endopterygota</taxon>
        <taxon>Hymenoptera</taxon>
        <taxon>Apocrita</taxon>
        <taxon>Aculeata</taxon>
        <taxon>Formicoidea</taxon>
        <taxon>Formicidae</taxon>
        <taxon>Myrmicinae</taxon>
        <taxon>Atta</taxon>
    </lineage>
</organism>
<name>A0A195BIZ2_9HYME</name>
<evidence type="ECO:0000313" key="2">
    <source>
        <dbReference type="EMBL" id="KYM84327.1"/>
    </source>
</evidence>